<dbReference type="Proteomes" id="UP000050525">
    <property type="component" value="Unassembled WGS sequence"/>
</dbReference>
<reference evidence="2 3" key="1">
    <citation type="journal article" date="2012" name="Genome Biol.">
        <title>Sequencing three crocodilian genomes to illuminate the evolution of archosaurs and amniotes.</title>
        <authorList>
            <person name="St John J.A."/>
            <person name="Braun E.L."/>
            <person name="Isberg S.R."/>
            <person name="Miles L.G."/>
            <person name="Chong A.Y."/>
            <person name="Gongora J."/>
            <person name="Dalzell P."/>
            <person name="Moran C."/>
            <person name="Bed'hom B."/>
            <person name="Abzhanov A."/>
            <person name="Burgess S.C."/>
            <person name="Cooksey A.M."/>
            <person name="Castoe T.A."/>
            <person name="Crawford N.G."/>
            <person name="Densmore L.D."/>
            <person name="Drew J.C."/>
            <person name="Edwards S.V."/>
            <person name="Faircloth B.C."/>
            <person name="Fujita M.K."/>
            <person name="Greenwold M.J."/>
            <person name="Hoffmann F.G."/>
            <person name="Howard J.M."/>
            <person name="Iguchi T."/>
            <person name="Janes D.E."/>
            <person name="Khan S.Y."/>
            <person name="Kohno S."/>
            <person name="de Koning A.J."/>
            <person name="Lance S.L."/>
            <person name="McCarthy F.M."/>
            <person name="McCormack J.E."/>
            <person name="Merchant M.E."/>
            <person name="Peterson D.G."/>
            <person name="Pollock D.D."/>
            <person name="Pourmand N."/>
            <person name="Raney B.J."/>
            <person name="Roessler K.A."/>
            <person name="Sanford J.R."/>
            <person name="Sawyer R.H."/>
            <person name="Schmidt C.J."/>
            <person name="Triplett E.W."/>
            <person name="Tuberville T.D."/>
            <person name="Venegas-Anaya M."/>
            <person name="Howard J.T."/>
            <person name="Jarvis E.D."/>
            <person name="Guillette L.J.Jr."/>
            <person name="Glenn T.C."/>
            <person name="Green R.E."/>
            <person name="Ray D.A."/>
        </authorList>
    </citation>
    <scope>NUCLEOTIDE SEQUENCE [LARGE SCALE GENOMIC DNA]</scope>
    <source>
        <strain evidence="2">KSC_2009_1</strain>
    </source>
</reference>
<evidence type="ECO:0000313" key="2">
    <source>
        <dbReference type="EMBL" id="KYO44899.1"/>
    </source>
</evidence>
<proteinExistence type="predicted"/>
<dbReference type="AlphaFoldDB" id="A0A151P7K6"/>
<evidence type="ECO:0000313" key="3">
    <source>
        <dbReference type="Proteomes" id="UP000050525"/>
    </source>
</evidence>
<sequence>MNMEDGGTIDSSGRMTEPQPKVHGQDNPRQTRCPGYAASRVIFRNILWAVLAMWHQPAHSPVTRRVE</sequence>
<gene>
    <name evidence="2" type="ORF">Y1Q_0022974</name>
</gene>
<protein>
    <submittedName>
        <fullName evidence="2">Uncharacterized protein</fullName>
    </submittedName>
</protein>
<feature type="region of interest" description="Disordered" evidence="1">
    <location>
        <begin position="1"/>
        <end position="33"/>
    </location>
</feature>
<organism evidence="2 3">
    <name type="scientific">Alligator mississippiensis</name>
    <name type="common">American alligator</name>
    <dbReference type="NCBI Taxonomy" id="8496"/>
    <lineage>
        <taxon>Eukaryota</taxon>
        <taxon>Metazoa</taxon>
        <taxon>Chordata</taxon>
        <taxon>Craniata</taxon>
        <taxon>Vertebrata</taxon>
        <taxon>Euteleostomi</taxon>
        <taxon>Archelosauria</taxon>
        <taxon>Archosauria</taxon>
        <taxon>Crocodylia</taxon>
        <taxon>Alligatoridae</taxon>
        <taxon>Alligatorinae</taxon>
        <taxon>Alligator</taxon>
    </lineage>
</organism>
<name>A0A151P7K6_ALLMI</name>
<dbReference type="EMBL" id="AKHW03000640">
    <property type="protein sequence ID" value="KYO44899.1"/>
    <property type="molecule type" value="Genomic_DNA"/>
</dbReference>
<comment type="caution">
    <text evidence="2">The sequence shown here is derived from an EMBL/GenBank/DDBJ whole genome shotgun (WGS) entry which is preliminary data.</text>
</comment>
<keyword evidence="3" id="KW-1185">Reference proteome</keyword>
<accession>A0A151P7K6</accession>
<evidence type="ECO:0000256" key="1">
    <source>
        <dbReference type="SAM" id="MobiDB-lite"/>
    </source>
</evidence>